<feature type="non-terminal residue" evidence="2">
    <location>
        <position position="750"/>
    </location>
</feature>
<proteinExistence type="predicted"/>
<reference evidence="2 3" key="1">
    <citation type="journal article" date="2012" name="BMC Genomics">
        <title>Comparative genomics of the white-rot fungi, Phanerochaete carnosa and P. chrysosporium, to elucidate the genetic basis of the distinct wood types they colonize.</title>
        <authorList>
            <person name="Suzuki H."/>
            <person name="MacDonald J."/>
            <person name="Syed K."/>
            <person name="Salamov A."/>
            <person name="Hori C."/>
            <person name="Aerts A."/>
            <person name="Henrissat B."/>
            <person name="Wiebenga A."/>
            <person name="vanKuyk P.A."/>
            <person name="Barry K."/>
            <person name="Lindquist E."/>
            <person name="LaButti K."/>
            <person name="Lapidus A."/>
            <person name="Lucas S."/>
            <person name="Coutinho P."/>
            <person name="Gong Y."/>
            <person name="Samejima M."/>
            <person name="Mahadevan R."/>
            <person name="Abou-Zaid M."/>
            <person name="de Vries R.P."/>
            <person name="Igarashi K."/>
            <person name="Yadav J.S."/>
            <person name="Grigoriev I.V."/>
            <person name="Master E.R."/>
        </authorList>
    </citation>
    <scope>NUCLEOTIDE SEQUENCE [LARGE SCALE GENOMIC DNA]</scope>
    <source>
        <strain evidence="2 3">HHB-10118-sp</strain>
    </source>
</reference>
<evidence type="ECO:0008006" key="4">
    <source>
        <dbReference type="Google" id="ProtNLM"/>
    </source>
</evidence>
<dbReference type="AlphaFoldDB" id="K5VCU9"/>
<dbReference type="PANTHER" id="PTHR33096">
    <property type="entry name" value="CXC2 DOMAIN-CONTAINING PROTEIN"/>
    <property type="match status" value="1"/>
</dbReference>
<dbReference type="InterPro" id="IPR040521">
    <property type="entry name" value="KDZ"/>
</dbReference>
<sequence length="750" mass="85290">IPYREYLCKVFADTFKVYLRITQIVEKRLHAILRWDASDWRPLNACCTCCYKFKDEPPLSFSRLWSLDGNNSLKRMATADWEDIDELEGDPMDGVALVLLEESTKRTQADDSNEHIDIATATPASDSVAPVGNVGDSTVPAGDMTIIDKVQAALLHKLLDQCVNNWKAAAAEVKKMMWKMYEESGKFASACRHGFILWLCDMVRSGELAKYPLAIVAKALKTMPDEWLAGYDIGCSVEITVKNSSLGPEYVKKHARMCMNAFHGYLHFHICQLCFHPNVIKGAGIKDLETMERVFSRSNDLTPVIWYASAYHHRLLIEAFLKQWDANKYLNSGDFMLGNYTQVLESVNIEGQTLRQSMEQQGIIADDITRWRDEELAYFATLGDELDYDIHSTLYVELLQKLRDLEPKLKQMQTTFLSYAPSAEKQAYSRDVTRMRKLETEQRVAAEQYDHVSAKVVALEIKMDIQERWDPTTPAYQEALKYICEQTYQRALDKLHRLVVQRLFELQKLNVSHTGIYKMCTHIAKSLQVHSKTIKKAVADYNAVAVTMNPPRPMLDWLEVMHYAFLEEFLLLQDTRNDVHQKPWVQPITHKTIKMYRRVARANEELERLNIKVCCLHTAIIDEDKLLRAALASLGCSHLLYGAMQDFALCRQAVNNHLLRRVFQVYDLPGYTGTQGSGEAKVDMVSQARLSSVQLTVNKIPPLLTRPDDVCGTGGDISDDENDENDDEGSEKAQGNVAAVVEYIAGLSIV</sequence>
<feature type="compositionally biased region" description="Acidic residues" evidence="1">
    <location>
        <begin position="717"/>
        <end position="729"/>
    </location>
</feature>
<dbReference type="STRING" id="650164.K5VCU9"/>
<dbReference type="KEGG" id="pco:PHACADRAFT_107978"/>
<dbReference type="InParanoid" id="K5VCU9"/>
<organism evidence="2 3">
    <name type="scientific">Phanerochaete carnosa (strain HHB-10118-sp)</name>
    <name type="common">White-rot fungus</name>
    <name type="synonym">Peniophora carnosa</name>
    <dbReference type="NCBI Taxonomy" id="650164"/>
    <lineage>
        <taxon>Eukaryota</taxon>
        <taxon>Fungi</taxon>
        <taxon>Dikarya</taxon>
        <taxon>Basidiomycota</taxon>
        <taxon>Agaricomycotina</taxon>
        <taxon>Agaricomycetes</taxon>
        <taxon>Polyporales</taxon>
        <taxon>Phanerochaetaceae</taxon>
        <taxon>Phanerochaete</taxon>
    </lineage>
</organism>
<evidence type="ECO:0000313" key="2">
    <source>
        <dbReference type="EMBL" id="EKM48913.1"/>
    </source>
</evidence>
<evidence type="ECO:0000256" key="1">
    <source>
        <dbReference type="SAM" id="MobiDB-lite"/>
    </source>
</evidence>
<dbReference type="RefSeq" id="XP_007402534.1">
    <property type="nucleotide sequence ID" value="XM_007402472.1"/>
</dbReference>
<accession>K5VCU9</accession>
<dbReference type="EMBL" id="JH930646">
    <property type="protein sequence ID" value="EKM48913.1"/>
    <property type="molecule type" value="Genomic_DNA"/>
</dbReference>
<keyword evidence="3" id="KW-1185">Reference proteome</keyword>
<dbReference type="Proteomes" id="UP000008370">
    <property type="component" value="Unassembled WGS sequence"/>
</dbReference>
<feature type="region of interest" description="Disordered" evidence="1">
    <location>
        <begin position="706"/>
        <end position="734"/>
    </location>
</feature>
<dbReference type="OrthoDB" id="3246730at2759"/>
<evidence type="ECO:0000313" key="3">
    <source>
        <dbReference type="Proteomes" id="UP000008370"/>
    </source>
</evidence>
<gene>
    <name evidence="2" type="ORF">PHACADRAFT_107978</name>
</gene>
<dbReference type="PANTHER" id="PTHR33096:SF1">
    <property type="entry name" value="CXC1-LIKE CYSTEINE CLUSTER ASSOCIATED WITH KDZ TRANSPOSASES DOMAIN-CONTAINING PROTEIN"/>
    <property type="match status" value="1"/>
</dbReference>
<name>K5VCU9_PHACS</name>
<dbReference type="Pfam" id="PF18758">
    <property type="entry name" value="KDZ"/>
    <property type="match status" value="1"/>
</dbReference>
<dbReference type="GeneID" id="18907490"/>
<protein>
    <recommendedName>
        <fullName evidence="4">CxC1-like cysteine cluster associated with KDZ transposases domain-containing protein</fullName>
    </recommendedName>
</protein>
<dbReference type="HOGENOM" id="CLU_013084_2_1_1"/>